<name>A0AAD4HIR8_9AGAM</name>
<evidence type="ECO:0000313" key="2">
    <source>
        <dbReference type="Proteomes" id="UP001195769"/>
    </source>
</evidence>
<feature type="non-terminal residue" evidence="1">
    <location>
        <position position="62"/>
    </location>
</feature>
<reference evidence="1" key="1">
    <citation type="journal article" date="2020" name="New Phytol.">
        <title>Comparative genomics reveals dynamic genome evolution in host specialist ectomycorrhizal fungi.</title>
        <authorList>
            <person name="Lofgren L.A."/>
            <person name="Nguyen N.H."/>
            <person name="Vilgalys R."/>
            <person name="Ruytinx J."/>
            <person name="Liao H.L."/>
            <person name="Branco S."/>
            <person name="Kuo A."/>
            <person name="LaButti K."/>
            <person name="Lipzen A."/>
            <person name="Andreopoulos W."/>
            <person name="Pangilinan J."/>
            <person name="Riley R."/>
            <person name="Hundley H."/>
            <person name="Na H."/>
            <person name="Barry K."/>
            <person name="Grigoriev I.V."/>
            <person name="Stajich J.E."/>
            <person name="Kennedy P.G."/>
        </authorList>
    </citation>
    <scope>NUCLEOTIDE SEQUENCE</scope>
    <source>
        <strain evidence="1">FC203</strain>
    </source>
</reference>
<sequence length="62" mass="7102">LQSTLMEASKGVTEGTNAEYKRLMNSCVSFLRGLHLLGPSEDFFSKKPRRDMPWLIVAWIMN</sequence>
<accession>A0AAD4HIR8</accession>
<dbReference type="EMBL" id="JABBWK010000044">
    <property type="protein sequence ID" value="KAG1897686.1"/>
    <property type="molecule type" value="Genomic_DNA"/>
</dbReference>
<protein>
    <submittedName>
        <fullName evidence="1">Uncharacterized protein</fullName>
    </submittedName>
</protein>
<dbReference type="RefSeq" id="XP_041223262.1">
    <property type="nucleotide sequence ID" value="XM_041373496.1"/>
</dbReference>
<keyword evidence="2" id="KW-1185">Reference proteome</keyword>
<comment type="caution">
    <text evidence="1">The sequence shown here is derived from an EMBL/GenBank/DDBJ whole genome shotgun (WGS) entry which is preliminary data.</text>
</comment>
<evidence type="ECO:0000313" key="1">
    <source>
        <dbReference type="EMBL" id="KAG1897686.1"/>
    </source>
</evidence>
<gene>
    <name evidence="1" type="ORF">F5891DRAFT_903051</name>
</gene>
<proteinExistence type="predicted"/>
<organism evidence="1 2">
    <name type="scientific">Suillus fuscotomentosus</name>
    <dbReference type="NCBI Taxonomy" id="1912939"/>
    <lineage>
        <taxon>Eukaryota</taxon>
        <taxon>Fungi</taxon>
        <taxon>Dikarya</taxon>
        <taxon>Basidiomycota</taxon>
        <taxon>Agaricomycotina</taxon>
        <taxon>Agaricomycetes</taxon>
        <taxon>Agaricomycetidae</taxon>
        <taxon>Boletales</taxon>
        <taxon>Suillineae</taxon>
        <taxon>Suillaceae</taxon>
        <taxon>Suillus</taxon>
    </lineage>
</organism>
<feature type="non-terminal residue" evidence="1">
    <location>
        <position position="1"/>
    </location>
</feature>
<dbReference type="GeneID" id="64667794"/>
<dbReference type="AlphaFoldDB" id="A0AAD4HIR8"/>
<dbReference type="Proteomes" id="UP001195769">
    <property type="component" value="Unassembled WGS sequence"/>
</dbReference>